<gene>
    <name evidence="1" type="ORF">F3F73_06295</name>
</gene>
<dbReference type="Proteomes" id="UP000422221">
    <property type="component" value="Unassembled WGS sequence"/>
</dbReference>
<comment type="caution">
    <text evidence="1">The sequence shown here is derived from an EMBL/GenBank/DDBJ whole genome shotgun (WGS) entry which is preliminary data.</text>
</comment>
<proteinExistence type="predicted"/>
<evidence type="ECO:0000313" key="1">
    <source>
        <dbReference type="EMBL" id="KAA3768002.1"/>
    </source>
</evidence>
<dbReference type="AlphaFoldDB" id="A0A7J4XM69"/>
<evidence type="ECO:0000313" key="2">
    <source>
        <dbReference type="Proteomes" id="UP000422221"/>
    </source>
</evidence>
<name>A0A7J4XM69_9BACE</name>
<dbReference type="EMBL" id="VWMK01000004">
    <property type="protein sequence ID" value="KAA3768002.1"/>
    <property type="molecule type" value="Genomic_DNA"/>
</dbReference>
<reference evidence="1 2" key="1">
    <citation type="journal article" date="2019" name="Nat. Med.">
        <title>A library of human gut bacterial isolates paired with longitudinal multiomics data enables mechanistic microbiome research.</title>
        <authorList>
            <person name="Poyet M."/>
            <person name="Groussin M."/>
            <person name="Gibbons S.M."/>
            <person name="Avila-Pacheco J."/>
            <person name="Jiang X."/>
            <person name="Kearney S.M."/>
            <person name="Perrotta A.R."/>
            <person name="Berdy B."/>
            <person name="Zhao S."/>
            <person name="Lieberman T.D."/>
            <person name="Swanson P.K."/>
            <person name="Smith M."/>
            <person name="Roesemann S."/>
            <person name="Alexander J.E."/>
            <person name="Rich S.A."/>
            <person name="Livny J."/>
            <person name="Vlamakis H."/>
            <person name="Clish C."/>
            <person name="Bullock K."/>
            <person name="Deik A."/>
            <person name="Scott J."/>
            <person name="Pierce K.A."/>
            <person name="Xavier R.J."/>
            <person name="Alm E.J."/>
        </authorList>
    </citation>
    <scope>NUCLEOTIDE SEQUENCE [LARGE SCALE GENOMIC DNA]</scope>
    <source>
        <strain evidence="1 2">BIOML-A10</strain>
    </source>
</reference>
<organism evidence="1 2">
    <name type="scientific">Bacteroides salyersiae</name>
    <dbReference type="NCBI Taxonomy" id="291644"/>
    <lineage>
        <taxon>Bacteria</taxon>
        <taxon>Pseudomonadati</taxon>
        <taxon>Bacteroidota</taxon>
        <taxon>Bacteroidia</taxon>
        <taxon>Bacteroidales</taxon>
        <taxon>Bacteroidaceae</taxon>
        <taxon>Bacteroides</taxon>
    </lineage>
</organism>
<protein>
    <submittedName>
        <fullName evidence="1">Uncharacterized protein</fullName>
    </submittedName>
</protein>
<dbReference type="RefSeq" id="WP_130058344.1">
    <property type="nucleotide sequence ID" value="NZ_RCXT01000003.1"/>
</dbReference>
<sequence>MQIVRVKRKKENLFLPLTFPQKIVGKKITYFIYGEGYVRTSSYEMQEEELPDEWTELTWLDIMYIHEKYGVFCSEVYAKNKCAGLIAKDATLSRFSLFKKVKHLIVRETDTSFFELVLPDYLLSCFGVYTLDIVEMDNRFGKSDSEYRPDLTTYRGKPCSMADYIKIKFGERVAQIVKAMISESFTSKV</sequence>
<accession>A0A7J4XM69</accession>